<evidence type="ECO:0000313" key="4">
    <source>
        <dbReference type="Proteomes" id="UP000008370"/>
    </source>
</evidence>
<keyword evidence="1" id="KW-1133">Transmembrane helix</keyword>
<dbReference type="EMBL" id="JH930503">
    <property type="protein sequence ID" value="EKM49231.1"/>
    <property type="molecule type" value="Genomic_DNA"/>
</dbReference>
<gene>
    <name evidence="3" type="ORF">PHACADRAFT_214456</name>
</gene>
<keyword evidence="1" id="KW-0472">Membrane</keyword>
<sequence length="254" mass="28088">MSSGGSGSLSTLRAMYGATLVGTFVGVFLSGIVSMQVYMYSRVYSKDHIGIKCMVVLVWAMDLLHTCLICVASWMDLVEYFGEWDHLDWITWSVGASVALTALVTFLVHCFFIHRIYIISNRNLYLTVPLAVLALFRLAAATASTSEMIRLSSYSGFVKRYGYIFTMGLSSAVALDIAITGAMCFFLRRGKSQLSTMNDIIDTLVLYTVETGMITCLTTIASLACWVSMHNNNLIFLGLHFTISKLYANSLLAM</sequence>
<dbReference type="KEGG" id="pco:PHACADRAFT_214456"/>
<proteinExistence type="predicted"/>
<evidence type="ECO:0000256" key="1">
    <source>
        <dbReference type="SAM" id="Phobius"/>
    </source>
</evidence>
<keyword evidence="4" id="KW-1185">Reference proteome</keyword>
<dbReference type="InParanoid" id="K5UI86"/>
<feature type="transmembrane region" description="Helical" evidence="1">
    <location>
        <begin position="53"/>
        <end position="77"/>
    </location>
</feature>
<feature type="transmembrane region" description="Helical" evidence="1">
    <location>
        <begin position="20"/>
        <end position="41"/>
    </location>
</feature>
<dbReference type="OrthoDB" id="3206554at2759"/>
<feature type="transmembrane region" description="Helical" evidence="1">
    <location>
        <begin position="207"/>
        <end position="229"/>
    </location>
</feature>
<dbReference type="HOGENOM" id="CLU_046025_0_0_1"/>
<reference evidence="3 4" key="1">
    <citation type="journal article" date="2012" name="BMC Genomics">
        <title>Comparative genomics of the white-rot fungi, Phanerochaete carnosa and P. chrysosporium, to elucidate the genetic basis of the distinct wood types they colonize.</title>
        <authorList>
            <person name="Suzuki H."/>
            <person name="MacDonald J."/>
            <person name="Syed K."/>
            <person name="Salamov A."/>
            <person name="Hori C."/>
            <person name="Aerts A."/>
            <person name="Henrissat B."/>
            <person name="Wiebenga A."/>
            <person name="vanKuyk P.A."/>
            <person name="Barry K."/>
            <person name="Lindquist E."/>
            <person name="LaButti K."/>
            <person name="Lapidus A."/>
            <person name="Lucas S."/>
            <person name="Coutinho P."/>
            <person name="Gong Y."/>
            <person name="Samejima M."/>
            <person name="Mahadevan R."/>
            <person name="Abou-Zaid M."/>
            <person name="de Vries R.P."/>
            <person name="Igarashi K."/>
            <person name="Yadav J.S."/>
            <person name="Grigoriev I.V."/>
            <person name="Master E.R."/>
        </authorList>
    </citation>
    <scope>NUCLEOTIDE SEQUENCE [LARGE SCALE GENOMIC DNA]</scope>
    <source>
        <strain evidence="3 4">HHB-10118-sp</strain>
    </source>
</reference>
<dbReference type="InterPro" id="IPR045339">
    <property type="entry name" value="DUF6534"/>
</dbReference>
<dbReference type="PANTHER" id="PTHR40465:SF1">
    <property type="entry name" value="DUF6534 DOMAIN-CONTAINING PROTEIN"/>
    <property type="match status" value="1"/>
</dbReference>
<feature type="transmembrane region" description="Helical" evidence="1">
    <location>
        <begin position="89"/>
        <end position="112"/>
    </location>
</feature>
<evidence type="ECO:0000313" key="3">
    <source>
        <dbReference type="EMBL" id="EKM49231.1"/>
    </source>
</evidence>
<dbReference type="Pfam" id="PF20152">
    <property type="entry name" value="DUF6534"/>
    <property type="match status" value="1"/>
</dbReference>
<dbReference type="Proteomes" id="UP000008370">
    <property type="component" value="Unassembled WGS sequence"/>
</dbReference>
<feature type="transmembrane region" description="Helical" evidence="1">
    <location>
        <begin position="124"/>
        <end position="143"/>
    </location>
</feature>
<feature type="domain" description="DUF6534" evidence="2">
    <location>
        <begin position="172"/>
        <end position="254"/>
    </location>
</feature>
<dbReference type="PANTHER" id="PTHR40465">
    <property type="entry name" value="CHROMOSOME 1, WHOLE GENOME SHOTGUN SEQUENCE"/>
    <property type="match status" value="1"/>
</dbReference>
<evidence type="ECO:0000259" key="2">
    <source>
        <dbReference type="Pfam" id="PF20152"/>
    </source>
</evidence>
<organism evidence="3 4">
    <name type="scientific">Phanerochaete carnosa (strain HHB-10118-sp)</name>
    <name type="common">White-rot fungus</name>
    <name type="synonym">Peniophora carnosa</name>
    <dbReference type="NCBI Taxonomy" id="650164"/>
    <lineage>
        <taxon>Eukaryota</taxon>
        <taxon>Fungi</taxon>
        <taxon>Dikarya</taxon>
        <taxon>Basidiomycota</taxon>
        <taxon>Agaricomycotina</taxon>
        <taxon>Agaricomycetes</taxon>
        <taxon>Polyporales</taxon>
        <taxon>Phanerochaetaceae</taxon>
        <taxon>Phanerochaete</taxon>
    </lineage>
</organism>
<name>K5UI86_PHACS</name>
<dbReference type="GeneID" id="18913516"/>
<feature type="transmembrane region" description="Helical" evidence="1">
    <location>
        <begin position="163"/>
        <end position="187"/>
    </location>
</feature>
<keyword evidence="1" id="KW-0812">Transmembrane</keyword>
<protein>
    <recommendedName>
        <fullName evidence="2">DUF6534 domain-containing protein</fullName>
    </recommendedName>
</protein>
<dbReference type="AlphaFoldDB" id="K5UI86"/>
<dbReference type="RefSeq" id="XP_007402219.1">
    <property type="nucleotide sequence ID" value="XM_007402157.1"/>
</dbReference>
<accession>K5UI86</accession>